<dbReference type="Proteomes" id="UP000177707">
    <property type="component" value="Unassembled WGS sequence"/>
</dbReference>
<organism evidence="2 3">
    <name type="scientific">Candidatus Zambryskibacteria bacterium RIFCSPLOWO2_01_FULL_39_39</name>
    <dbReference type="NCBI Taxonomy" id="1802758"/>
    <lineage>
        <taxon>Bacteria</taxon>
        <taxon>Candidatus Zambryskiibacteriota</taxon>
    </lineage>
</organism>
<keyword evidence="1" id="KW-0812">Transmembrane</keyword>
<evidence type="ECO:0008006" key="4">
    <source>
        <dbReference type="Google" id="ProtNLM"/>
    </source>
</evidence>
<dbReference type="InterPro" id="IPR036249">
    <property type="entry name" value="Thioredoxin-like_sf"/>
</dbReference>
<keyword evidence="1" id="KW-1133">Transmembrane helix</keyword>
<reference evidence="2 3" key="1">
    <citation type="journal article" date="2016" name="Nat. Commun.">
        <title>Thousands of microbial genomes shed light on interconnected biogeochemical processes in an aquifer system.</title>
        <authorList>
            <person name="Anantharaman K."/>
            <person name="Brown C.T."/>
            <person name="Hug L.A."/>
            <person name="Sharon I."/>
            <person name="Castelle C.J."/>
            <person name="Probst A.J."/>
            <person name="Thomas B.C."/>
            <person name="Singh A."/>
            <person name="Wilkins M.J."/>
            <person name="Karaoz U."/>
            <person name="Brodie E.L."/>
            <person name="Williams K.H."/>
            <person name="Hubbard S.S."/>
            <person name="Banfield J.F."/>
        </authorList>
    </citation>
    <scope>NUCLEOTIDE SEQUENCE [LARGE SCALE GENOMIC DNA]</scope>
</reference>
<dbReference type="SUPFAM" id="SSF52833">
    <property type="entry name" value="Thioredoxin-like"/>
    <property type="match status" value="1"/>
</dbReference>
<sequence length="239" mass="27475">MEWKKYAYTFLITAAIFVTAILASNYFSQKKMNEIKDIESRIAVDILSSETQFSLLSELSCREIGNTFLSKELATLGDKLSYTEENRGTDDAEVINLKKYYSLLQIKDFILMQKIKERCGINSTNGGPSLMYFYSNLDNNCSDCEREGFVLTKLRQDYPELRVYSFDYNLDLSALQTLISIYNIKNEQPTILVNDKVYYGFKSIEDIKEIIPALKEIDKQKAKDEIEKALKSKQATSTP</sequence>
<gene>
    <name evidence="2" type="ORF">A3A96_02595</name>
</gene>
<keyword evidence="1" id="KW-0472">Membrane</keyword>
<comment type="caution">
    <text evidence="2">The sequence shown here is derived from an EMBL/GenBank/DDBJ whole genome shotgun (WGS) entry which is preliminary data.</text>
</comment>
<accession>A0A1G2TZU9</accession>
<dbReference type="AlphaFoldDB" id="A0A1G2TZU9"/>
<proteinExistence type="predicted"/>
<evidence type="ECO:0000313" key="3">
    <source>
        <dbReference type="Proteomes" id="UP000177707"/>
    </source>
</evidence>
<dbReference type="EMBL" id="MHWB01000002">
    <property type="protein sequence ID" value="OHB02713.1"/>
    <property type="molecule type" value="Genomic_DNA"/>
</dbReference>
<feature type="transmembrane region" description="Helical" evidence="1">
    <location>
        <begin position="6"/>
        <end position="27"/>
    </location>
</feature>
<evidence type="ECO:0000313" key="2">
    <source>
        <dbReference type="EMBL" id="OHB02713.1"/>
    </source>
</evidence>
<evidence type="ECO:0000256" key="1">
    <source>
        <dbReference type="SAM" id="Phobius"/>
    </source>
</evidence>
<protein>
    <recommendedName>
        <fullName evidence="4">Thioredoxin-like fold domain-containing protein</fullName>
    </recommendedName>
</protein>
<name>A0A1G2TZU9_9BACT</name>